<dbReference type="EMBL" id="MU806401">
    <property type="protein sequence ID" value="KAJ3835547.1"/>
    <property type="molecule type" value="Genomic_DNA"/>
</dbReference>
<proteinExistence type="predicted"/>
<feature type="transmembrane region" description="Helical" evidence="1">
    <location>
        <begin position="130"/>
        <end position="154"/>
    </location>
</feature>
<dbReference type="PANTHER" id="PTHR40465">
    <property type="entry name" value="CHROMOSOME 1, WHOLE GENOME SHOTGUN SEQUENCE"/>
    <property type="match status" value="1"/>
</dbReference>
<keyword evidence="3" id="KW-1185">Reference proteome</keyword>
<keyword evidence="1" id="KW-0472">Membrane</keyword>
<evidence type="ECO:0000313" key="3">
    <source>
        <dbReference type="Proteomes" id="UP001163846"/>
    </source>
</evidence>
<keyword evidence="1" id="KW-0812">Transmembrane</keyword>
<feature type="transmembrane region" description="Helical" evidence="1">
    <location>
        <begin position="98"/>
        <end position="118"/>
    </location>
</feature>
<dbReference type="Proteomes" id="UP001163846">
    <property type="component" value="Unassembled WGS sequence"/>
</dbReference>
<feature type="transmembrane region" description="Helical" evidence="1">
    <location>
        <begin position="61"/>
        <end position="86"/>
    </location>
</feature>
<feature type="transmembrane region" description="Helical" evidence="1">
    <location>
        <begin position="174"/>
        <end position="197"/>
    </location>
</feature>
<accession>A0AA38UEW1</accession>
<keyword evidence="1" id="KW-1133">Transmembrane helix</keyword>
<evidence type="ECO:0000256" key="1">
    <source>
        <dbReference type="SAM" id="Phobius"/>
    </source>
</evidence>
<evidence type="ECO:0000313" key="2">
    <source>
        <dbReference type="EMBL" id="KAJ3835547.1"/>
    </source>
</evidence>
<sequence>MAEALNNSEIDSISDDEYSALTDVPIFLGYILSYFLSGILVAQFFLYFLAFYHKDPRHIKLTVFAVLVIELLSTIVATVIGLIAIVEDGFLSNAILSGGFKVLALMSGIACSIVQFFYCWRIHILGGHNMIIVVVMLLSVLQCVMISLSGFGVFQNGDILGAGDRTIKDPTILFINISWLAGTAVCDIIIAVTILYLQNRIITMQCPSIRWKMRAEKNYSFLWCGEIAYCISYFSTRFQNYTQTALWQLSMLVWFCQEATFGKVLASAKALFPWRTSSFRVYRTRKGSRTKVVWKLKI</sequence>
<gene>
    <name evidence="2" type="ORF">F5878DRAFT_304051</name>
</gene>
<dbReference type="PANTHER" id="PTHR40465:SF1">
    <property type="entry name" value="DUF6534 DOMAIN-CONTAINING PROTEIN"/>
    <property type="match status" value="1"/>
</dbReference>
<name>A0AA38UEW1_9AGAR</name>
<organism evidence="2 3">
    <name type="scientific">Lentinula raphanica</name>
    <dbReference type="NCBI Taxonomy" id="153919"/>
    <lineage>
        <taxon>Eukaryota</taxon>
        <taxon>Fungi</taxon>
        <taxon>Dikarya</taxon>
        <taxon>Basidiomycota</taxon>
        <taxon>Agaricomycotina</taxon>
        <taxon>Agaricomycetes</taxon>
        <taxon>Agaricomycetidae</taxon>
        <taxon>Agaricales</taxon>
        <taxon>Marasmiineae</taxon>
        <taxon>Omphalotaceae</taxon>
        <taxon>Lentinula</taxon>
    </lineage>
</organism>
<reference evidence="2" key="1">
    <citation type="submission" date="2022-08" db="EMBL/GenBank/DDBJ databases">
        <authorList>
            <consortium name="DOE Joint Genome Institute"/>
            <person name="Min B."/>
            <person name="Riley R."/>
            <person name="Sierra-Patev S."/>
            <person name="Naranjo-Ortiz M."/>
            <person name="Looney B."/>
            <person name="Konkel Z."/>
            <person name="Slot J.C."/>
            <person name="Sakamoto Y."/>
            <person name="Steenwyk J.L."/>
            <person name="Rokas A."/>
            <person name="Carro J."/>
            <person name="Camarero S."/>
            <person name="Ferreira P."/>
            <person name="Molpeceres G."/>
            <person name="Ruiz-Duenas F.J."/>
            <person name="Serrano A."/>
            <person name="Henrissat B."/>
            <person name="Drula E."/>
            <person name="Hughes K.W."/>
            <person name="Mata J.L."/>
            <person name="Ishikawa N.K."/>
            <person name="Vargas-Isla R."/>
            <person name="Ushijima S."/>
            <person name="Smith C.A."/>
            <person name="Ahrendt S."/>
            <person name="Andreopoulos W."/>
            <person name="He G."/>
            <person name="Labutti K."/>
            <person name="Lipzen A."/>
            <person name="Ng V."/>
            <person name="Sandor L."/>
            <person name="Barry K."/>
            <person name="Martinez A.T."/>
            <person name="Xiao Y."/>
            <person name="Gibbons J.G."/>
            <person name="Terashima K."/>
            <person name="Hibbett D.S."/>
            <person name="Grigoriev I.V."/>
        </authorList>
    </citation>
    <scope>NUCLEOTIDE SEQUENCE</scope>
    <source>
        <strain evidence="2">TFB9207</strain>
    </source>
</reference>
<comment type="caution">
    <text evidence="2">The sequence shown here is derived from an EMBL/GenBank/DDBJ whole genome shotgun (WGS) entry which is preliminary data.</text>
</comment>
<protein>
    <submittedName>
        <fullName evidence="2">Uncharacterized protein</fullName>
    </submittedName>
</protein>
<dbReference type="AlphaFoldDB" id="A0AA38UEW1"/>
<feature type="transmembrane region" description="Helical" evidence="1">
    <location>
        <begin position="27"/>
        <end position="49"/>
    </location>
</feature>